<gene>
    <name evidence="2" type="ORF">PMAYCL1PPCAC_25924</name>
</gene>
<dbReference type="AlphaFoldDB" id="A0AAN5D3J0"/>
<sequence>MENQDIEKSFLREELSKKKRDLESFRIYMTRLENELENSKEMLRSSRDENEDLLTSLIALNERIDKLSTVNQQLEYEKDLASGLNGKQDSNETLEKLQLRAMKAEPSDGSKDVS</sequence>
<dbReference type="Proteomes" id="UP001328107">
    <property type="component" value="Unassembled WGS sequence"/>
</dbReference>
<comment type="caution">
    <text evidence="2">The sequence shown here is derived from an EMBL/GenBank/DDBJ whole genome shotgun (WGS) entry which is preliminary data.</text>
</comment>
<name>A0AAN5D3J0_9BILA</name>
<evidence type="ECO:0000313" key="2">
    <source>
        <dbReference type="EMBL" id="GMR55729.1"/>
    </source>
</evidence>
<proteinExistence type="predicted"/>
<feature type="coiled-coil region" evidence="1">
    <location>
        <begin position="1"/>
        <end position="77"/>
    </location>
</feature>
<keyword evidence="1" id="KW-0175">Coiled coil</keyword>
<dbReference type="EMBL" id="BTRK01000005">
    <property type="protein sequence ID" value="GMR55729.1"/>
    <property type="molecule type" value="Genomic_DNA"/>
</dbReference>
<evidence type="ECO:0000313" key="3">
    <source>
        <dbReference type="Proteomes" id="UP001328107"/>
    </source>
</evidence>
<keyword evidence="3" id="KW-1185">Reference proteome</keyword>
<protein>
    <submittedName>
        <fullName evidence="2">Uncharacterized protein</fullName>
    </submittedName>
</protein>
<evidence type="ECO:0000256" key="1">
    <source>
        <dbReference type="SAM" id="Coils"/>
    </source>
</evidence>
<organism evidence="2 3">
    <name type="scientific">Pristionchus mayeri</name>
    <dbReference type="NCBI Taxonomy" id="1317129"/>
    <lineage>
        <taxon>Eukaryota</taxon>
        <taxon>Metazoa</taxon>
        <taxon>Ecdysozoa</taxon>
        <taxon>Nematoda</taxon>
        <taxon>Chromadorea</taxon>
        <taxon>Rhabditida</taxon>
        <taxon>Rhabditina</taxon>
        <taxon>Diplogasteromorpha</taxon>
        <taxon>Diplogasteroidea</taxon>
        <taxon>Neodiplogasteridae</taxon>
        <taxon>Pristionchus</taxon>
    </lineage>
</organism>
<accession>A0AAN5D3J0</accession>
<reference evidence="3" key="1">
    <citation type="submission" date="2022-10" db="EMBL/GenBank/DDBJ databases">
        <title>Genome assembly of Pristionchus species.</title>
        <authorList>
            <person name="Yoshida K."/>
            <person name="Sommer R.J."/>
        </authorList>
    </citation>
    <scope>NUCLEOTIDE SEQUENCE [LARGE SCALE GENOMIC DNA]</scope>
    <source>
        <strain evidence="3">RS5460</strain>
    </source>
</reference>